<evidence type="ECO:0000259" key="22">
    <source>
        <dbReference type="PROSITE" id="PS52020"/>
    </source>
</evidence>
<protein>
    <recommendedName>
        <fullName evidence="4">Replication-associated protein</fullName>
    </recommendedName>
    <alternativeName>
        <fullName evidence="17">ATP-dependent helicase Rep</fullName>
    </alternativeName>
    <alternativeName>
        <fullName evidence="18">RepP</fullName>
    </alternativeName>
</protein>
<dbReference type="InterPro" id="IPR001301">
    <property type="entry name" value="Gemini_AL1_CLV"/>
</dbReference>
<evidence type="ECO:0000256" key="4">
    <source>
        <dbReference type="ARBA" id="ARBA00014531"/>
    </source>
</evidence>
<keyword evidence="10 21" id="KW-0479">Metal-binding</keyword>
<keyword evidence="6" id="KW-0808">Transferase</keyword>
<keyword evidence="7" id="KW-0548">Nucleotidyltransferase</keyword>
<keyword evidence="5" id="KW-1048">Host nucleus</keyword>
<keyword evidence="15" id="KW-0238">DNA-binding</keyword>
<keyword evidence="16" id="KW-0511">Multifunctional enzyme</keyword>
<dbReference type="GO" id="GO:0016787">
    <property type="term" value="F:hydrolase activity"/>
    <property type="evidence" value="ECO:0007669"/>
    <property type="project" value="UniProtKB-KW"/>
</dbReference>
<name>A0A8A4XBC5_9VIRU</name>
<keyword evidence="12" id="KW-0255">Endonuclease</keyword>
<feature type="binding site" evidence="21">
    <location>
        <position position="52"/>
    </location>
    <ligand>
        <name>a divalent metal cation</name>
        <dbReference type="ChEBI" id="CHEBI:60240"/>
    </ligand>
</feature>
<evidence type="ECO:0000256" key="7">
    <source>
        <dbReference type="ARBA" id="ARBA00022695"/>
    </source>
</evidence>
<dbReference type="Pfam" id="PF00799">
    <property type="entry name" value="Gemini_AL1"/>
    <property type="match status" value="1"/>
</dbReference>
<dbReference type="GO" id="GO:0003724">
    <property type="term" value="F:RNA helicase activity"/>
    <property type="evidence" value="ECO:0007669"/>
    <property type="project" value="InterPro"/>
</dbReference>
<organism evidence="23">
    <name type="scientific">Grus japonensis CRESS-DNA-virus sp</name>
    <dbReference type="NCBI Taxonomy" id="2815045"/>
    <lineage>
        <taxon>Viruses</taxon>
        <taxon>Monodnaviria</taxon>
        <taxon>Shotokuvirae</taxon>
        <taxon>Cressdnaviricota</taxon>
    </lineage>
</organism>
<evidence type="ECO:0000313" key="23">
    <source>
        <dbReference type="EMBL" id="QTE03501.1"/>
    </source>
</evidence>
<evidence type="ECO:0000256" key="15">
    <source>
        <dbReference type="ARBA" id="ARBA00023125"/>
    </source>
</evidence>
<evidence type="ECO:0000256" key="20">
    <source>
        <dbReference type="PIRSR" id="PIRSR601191-1"/>
    </source>
</evidence>
<comment type="cofactor">
    <cofactor evidence="1">
        <name>Mn(2+)</name>
        <dbReference type="ChEBI" id="CHEBI:29035"/>
    </cofactor>
</comment>
<dbReference type="InterPro" id="IPR000605">
    <property type="entry name" value="Helicase_SF3_ssDNA/RNA_vir"/>
</dbReference>
<dbReference type="Pfam" id="PF00910">
    <property type="entry name" value="RNA_helicase"/>
    <property type="match status" value="1"/>
</dbReference>
<evidence type="ECO:0000256" key="12">
    <source>
        <dbReference type="ARBA" id="ARBA00022759"/>
    </source>
</evidence>
<dbReference type="InterPro" id="IPR001191">
    <property type="entry name" value="Gemini_AL1_REP"/>
</dbReference>
<dbReference type="InterPro" id="IPR049912">
    <property type="entry name" value="CRESS_DNA_REP"/>
</dbReference>
<dbReference type="GO" id="GO:0005198">
    <property type="term" value="F:structural molecule activity"/>
    <property type="evidence" value="ECO:0007669"/>
    <property type="project" value="InterPro"/>
</dbReference>
<evidence type="ECO:0000256" key="10">
    <source>
        <dbReference type="ARBA" id="ARBA00022723"/>
    </source>
</evidence>
<evidence type="ECO:0000256" key="8">
    <source>
        <dbReference type="ARBA" id="ARBA00022705"/>
    </source>
</evidence>
<feature type="binding site" evidence="21">
    <location>
        <position position="105"/>
    </location>
    <ligand>
        <name>a divalent metal cation</name>
        <dbReference type="ChEBI" id="CHEBI:60240"/>
    </ligand>
</feature>
<dbReference type="SUPFAM" id="SSF55464">
    <property type="entry name" value="Origin of replication-binding domain, RBD-like"/>
    <property type="match status" value="1"/>
</dbReference>
<dbReference type="GO" id="GO:0016779">
    <property type="term" value="F:nucleotidyltransferase activity"/>
    <property type="evidence" value="ECO:0007669"/>
    <property type="project" value="UniProtKB-KW"/>
</dbReference>
<dbReference type="GO" id="GO:0000166">
    <property type="term" value="F:nucleotide binding"/>
    <property type="evidence" value="ECO:0007669"/>
    <property type="project" value="UniProtKB-KW"/>
</dbReference>
<accession>A0A8A4XBC5</accession>
<dbReference type="GO" id="GO:0003723">
    <property type="term" value="F:RNA binding"/>
    <property type="evidence" value="ECO:0007669"/>
    <property type="project" value="InterPro"/>
</dbReference>
<evidence type="ECO:0000256" key="3">
    <source>
        <dbReference type="ARBA" id="ARBA00008545"/>
    </source>
</evidence>
<evidence type="ECO:0000256" key="1">
    <source>
        <dbReference type="ARBA" id="ARBA00001936"/>
    </source>
</evidence>
<evidence type="ECO:0000256" key="6">
    <source>
        <dbReference type="ARBA" id="ARBA00022679"/>
    </source>
</evidence>
<evidence type="ECO:0000256" key="19">
    <source>
        <dbReference type="ARBA" id="ARBA00049360"/>
    </source>
</evidence>
<sequence length="311" mass="36147">MRKLAVAKNSEFRIQAKSWFLTWPNCSLSKEECLEYLKVIQPRLVAAVVCHEIAPKTGLPHLHAYVQLPARLDCKNPRYWDLGDHHGQYEKARNIDDCVKYIKKDGDLLEYGEIDWTEKVDSRKEHRRCLGKRILEGEPLADVVRDDPSLLFGLHKLRQDVSAWTQISTVALDAPDVRGVWIYGEPGLGKSRYVRHHEPSLYLKAQNKWWDNYQFEKAVLIDDFDKQGVCLAHYLKIWADRYACNGEIKGAHVPLVHNKFYVTSNYSIDDLFPKDQDPQLNHAIHRRFKTIHFTDESLALLRVRSKSVDSN</sequence>
<evidence type="ECO:0000256" key="5">
    <source>
        <dbReference type="ARBA" id="ARBA00022562"/>
    </source>
</evidence>
<feature type="binding site" evidence="21">
    <location>
        <position position="61"/>
    </location>
    <ligand>
        <name>a divalent metal cation</name>
        <dbReference type="ChEBI" id="CHEBI:60240"/>
    </ligand>
</feature>
<evidence type="ECO:0000256" key="21">
    <source>
        <dbReference type="PIRSR" id="PIRSR601191-2"/>
    </source>
</evidence>
<keyword evidence="11" id="KW-0547">Nucleotide-binding</keyword>
<feature type="domain" description="CRESS-DNA virus Rep endonuclease" evidence="22">
    <location>
        <begin position="13"/>
        <end position="114"/>
    </location>
</feature>
<evidence type="ECO:0000256" key="17">
    <source>
        <dbReference type="ARBA" id="ARBA00030754"/>
    </source>
</evidence>
<keyword evidence="13" id="KW-0378">Hydrolase</keyword>
<dbReference type="Gene3D" id="3.40.1310.20">
    <property type="match status" value="1"/>
</dbReference>
<dbReference type="PROSITE" id="PS52020">
    <property type="entry name" value="CRESS_DNA_REP"/>
    <property type="match status" value="1"/>
</dbReference>
<reference evidence="23" key="1">
    <citation type="submission" date="2020-10" db="EMBL/GenBank/DDBJ databases">
        <title>CRESS DNA virus dark matter in the feces of wild birds.</title>
        <authorList>
            <person name="Yang S."/>
            <person name="Zhang W."/>
        </authorList>
    </citation>
    <scope>NUCLEOTIDE SEQUENCE</scope>
    <source>
        <strain evidence="23">Cra70cir20</strain>
    </source>
</reference>
<keyword evidence="9" id="KW-0540">Nuclease</keyword>
<keyword evidence="8" id="KW-0235">DNA replication</keyword>
<evidence type="ECO:0000256" key="11">
    <source>
        <dbReference type="ARBA" id="ARBA00022741"/>
    </source>
</evidence>
<dbReference type="GO" id="GO:0004519">
    <property type="term" value="F:endonuclease activity"/>
    <property type="evidence" value="ECO:0007669"/>
    <property type="project" value="UniProtKB-KW"/>
</dbReference>
<evidence type="ECO:0000256" key="14">
    <source>
        <dbReference type="ARBA" id="ARBA00023124"/>
    </source>
</evidence>
<feature type="active site" description="For DNA cleavage activity" evidence="20">
    <location>
        <position position="101"/>
    </location>
</feature>
<keyword evidence="14" id="KW-0190">Covalent protein-DNA linkage</keyword>
<dbReference type="GO" id="GO:0042025">
    <property type="term" value="C:host cell nucleus"/>
    <property type="evidence" value="ECO:0007669"/>
    <property type="project" value="UniProtKB-SubCell"/>
</dbReference>
<comment type="catalytic activity">
    <reaction evidence="19">
        <text>ATP + H2O = ADP + phosphate + H(+)</text>
        <dbReference type="Rhea" id="RHEA:13065"/>
        <dbReference type="ChEBI" id="CHEBI:15377"/>
        <dbReference type="ChEBI" id="CHEBI:15378"/>
        <dbReference type="ChEBI" id="CHEBI:30616"/>
        <dbReference type="ChEBI" id="CHEBI:43474"/>
        <dbReference type="ChEBI" id="CHEBI:456216"/>
    </reaction>
</comment>
<dbReference type="GO" id="GO:0006260">
    <property type="term" value="P:DNA replication"/>
    <property type="evidence" value="ECO:0007669"/>
    <property type="project" value="UniProtKB-KW"/>
</dbReference>
<dbReference type="InterPro" id="IPR027417">
    <property type="entry name" value="P-loop_NTPase"/>
</dbReference>
<comment type="subcellular location">
    <subcellularLocation>
        <location evidence="2">Host nucleus</location>
    </subcellularLocation>
</comment>
<evidence type="ECO:0000256" key="13">
    <source>
        <dbReference type="ARBA" id="ARBA00022801"/>
    </source>
</evidence>
<evidence type="ECO:0000256" key="16">
    <source>
        <dbReference type="ARBA" id="ARBA00023268"/>
    </source>
</evidence>
<dbReference type="SUPFAM" id="SSF52540">
    <property type="entry name" value="P-loop containing nucleoside triphosphate hydrolases"/>
    <property type="match status" value="1"/>
</dbReference>
<dbReference type="PRINTS" id="PR00227">
    <property type="entry name" value="GEMCOATAL1"/>
</dbReference>
<dbReference type="EMBL" id="MW182836">
    <property type="protein sequence ID" value="QTE03501.1"/>
    <property type="molecule type" value="Genomic_DNA"/>
</dbReference>
<evidence type="ECO:0000256" key="18">
    <source>
        <dbReference type="ARBA" id="ARBA00032243"/>
    </source>
</evidence>
<evidence type="ECO:0000256" key="2">
    <source>
        <dbReference type="ARBA" id="ARBA00004147"/>
    </source>
</evidence>
<proteinExistence type="inferred from homology"/>
<comment type="cofactor">
    <cofactor evidence="21">
        <name>Mg(2+)</name>
        <dbReference type="ChEBI" id="CHEBI:18420"/>
    </cofactor>
    <cofactor evidence="21">
        <name>Mn(2+)</name>
        <dbReference type="ChEBI" id="CHEBI:29035"/>
    </cofactor>
    <text evidence="21">Divalent metal cations, possibly Mg(2+) or Mn(2+).</text>
</comment>
<comment type="similarity">
    <text evidence="3">Belongs to the nanoviruses/circoviruses replication-associated protein family.</text>
</comment>
<dbReference type="PRINTS" id="PR00228">
    <property type="entry name" value="GEMCOATCLVL1"/>
</dbReference>
<dbReference type="GO" id="GO:0003677">
    <property type="term" value="F:DNA binding"/>
    <property type="evidence" value="ECO:0007669"/>
    <property type="project" value="UniProtKB-KW"/>
</dbReference>
<feature type="binding site" evidence="21">
    <location>
        <position position="63"/>
    </location>
    <ligand>
        <name>a divalent metal cation</name>
        <dbReference type="ChEBI" id="CHEBI:60240"/>
    </ligand>
</feature>
<evidence type="ECO:0000256" key="9">
    <source>
        <dbReference type="ARBA" id="ARBA00022722"/>
    </source>
</evidence>
<dbReference type="GO" id="GO:0046872">
    <property type="term" value="F:metal ion binding"/>
    <property type="evidence" value="ECO:0007669"/>
    <property type="project" value="UniProtKB-KW"/>
</dbReference>